<keyword evidence="4" id="KW-1185">Reference proteome</keyword>
<evidence type="ECO:0000256" key="1">
    <source>
        <dbReference type="SAM" id="Phobius"/>
    </source>
</evidence>
<reference evidence="3 4" key="1">
    <citation type="submission" date="2020-01" db="EMBL/GenBank/DDBJ databases">
        <authorList>
            <consortium name="DOE Joint Genome Institute"/>
            <person name="Haridas S."/>
            <person name="Albert R."/>
            <person name="Binder M."/>
            <person name="Bloem J."/>
            <person name="Labutti K."/>
            <person name="Salamov A."/>
            <person name="Andreopoulos B."/>
            <person name="Baker S.E."/>
            <person name="Barry K."/>
            <person name="Bills G."/>
            <person name="Bluhm B.H."/>
            <person name="Cannon C."/>
            <person name="Castanera R."/>
            <person name="Culley D.E."/>
            <person name="Daum C."/>
            <person name="Ezra D."/>
            <person name="Gonzalez J.B."/>
            <person name="Henrissat B."/>
            <person name="Kuo A."/>
            <person name="Liang C."/>
            <person name="Lipzen A."/>
            <person name="Lutzoni F."/>
            <person name="Magnuson J."/>
            <person name="Mondo S."/>
            <person name="Nolan M."/>
            <person name="Ohm R."/>
            <person name="Pangilinan J."/>
            <person name="Park H.-J.H."/>
            <person name="Ramirez L."/>
            <person name="Alfaro M."/>
            <person name="Sun H."/>
            <person name="Tritt A."/>
            <person name="Yoshinaga Y."/>
            <person name="Zwiers L.-H.L."/>
            <person name="Turgeon B.G."/>
            <person name="Goodwin S.B."/>
            <person name="Spatafora J.W."/>
            <person name="Crous P.W."/>
            <person name="Grigoriev I.V."/>
        </authorList>
    </citation>
    <scope>NUCLEOTIDE SEQUENCE [LARGE SCALE GENOMIC DNA]</scope>
    <source>
        <strain evidence="3 4">CBS 611.86</strain>
    </source>
</reference>
<gene>
    <name evidence="3" type="ORF">BDV95DRAFT_591547</name>
</gene>
<feature type="domain" description="Rhodopsin" evidence="2">
    <location>
        <begin position="39"/>
        <end position="106"/>
    </location>
</feature>
<dbReference type="Proteomes" id="UP000481861">
    <property type="component" value="Unassembled WGS sequence"/>
</dbReference>
<name>A0A7C8MC36_9PLEO</name>
<dbReference type="OrthoDB" id="5331848at2759"/>
<proteinExistence type="predicted"/>
<protein>
    <recommendedName>
        <fullName evidence="2">Rhodopsin domain-containing protein</fullName>
    </recommendedName>
</protein>
<dbReference type="AlphaFoldDB" id="A0A7C8MC36"/>
<feature type="transmembrane region" description="Helical" evidence="1">
    <location>
        <begin position="23"/>
        <end position="43"/>
    </location>
</feature>
<dbReference type="EMBL" id="JAADJZ010000005">
    <property type="protein sequence ID" value="KAF2874758.1"/>
    <property type="molecule type" value="Genomic_DNA"/>
</dbReference>
<evidence type="ECO:0000259" key="2">
    <source>
        <dbReference type="Pfam" id="PF20684"/>
    </source>
</evidence>
<keyword evidence="1" id="KW-0472">Membrane</keyword>
<sequence>MDAPAIPELPFPGPDIDRGPHVVAAYVVGCAVSGMFIALRLWSRISIQALGLDDWCMVLTWIIFIPFTALVCLLAMNGGTRHLYYLLQTPSRAIYVTKLNWITQVFAIFCGVPPPKSRN</sequence>
<keyword evidence="1" id="KW-1133">Transmembrane helix</keyword>
<feature type="transmembrane region" description="Helical" evidence="1">
    <location>
        <begin position="55"/>
        <end position="76"/>
    </location>
</feature>
<dbReference type="Pfam" id="PF20684">
    <property type="entry name" value="Fung_rhodopsin"/>
    <property type="match status" value="1"/>
</dbReference>
<accession>A0A7C8MC36</accession>
<dbReference type="InterPro" id="IPR049326">
    <property type="entry name" value="Rhodopsin_dom_fungi"/>
</dbReference>
<keyword evidence="1" id="KW-0812">Transmembrane</keyword>
<organism evidence="3 4">
    <name type="scientific">Massariosphaeria phaeospora</name>
    <dbReference type="NCBI Taxonomy" id="100035"/>
    <lineage>
        <taxon>Eukaryota</taxon>
        <taxon>Fungi</taxon>
        <taxon>Dikarya</taxon>
        <taxon>Ascomycota</taxon>
        <taxon>Pezizomycotina</taxon>
        <taxon>Dothideomycetes</taxon>
        <taxon>Pleosporomycetidae</taxon>
        <taxon>Pleosporales</taxon>
        <taxon>Pleosporales incertae sedis</taxon>
        <taxon>Massariosphaeria</taxon>
    </lineage>
</organism>
<evidence type="ECO:0000313" key="4">
    <source>
        <dbReference type="Proteomes" id="UP000481861"/>
    </source>
</evidence>
<evidence type="ECO:0000313" key="3">
    <source>
        <dbReference type="EMBL" id="KAF2874758.1"/>
    </source>
</evidence>
<comment type="caution">
    <text evidence="3">The sequence shown here is derived from an EMBL/GenBank/DDBJ whole genome shotgun (WGS) entry which is preliminary data.</text>
</comment>